<evidence type="ECO:0000256" key="5">
    <source>
        <dbReference type="SAM" id="MobiDB-lite"/>
    </source>
</evidence>
<dbReference type="EMBL" id="CP119903">
    <property type="protein sequence ID" value="WFD23433.1"/>
    <property type="molecule type" value="Genomic_DNA"/>
</dbReference>
<dbReference type="GO" id="GO:0005634">
    <property type="term" value="C:nucleus"/>
    <property type="evidence" value="ECO:0007669"/>
    <property type="project" value="TreeGrafter"/>
</dbReference>
<proteinExistence type="inferred from homology"/>
<dbReference type="Gene3D" id="2.70.20.10">
    <property type="entry name" value="Topoisomerase I, domain 3"/>
    <property type="match status" value="1"/>
</dbReference>
<dbReference type="Proteomes" id="UP001214415">
    <property type="component" value="Chromosome 4"/>
</dbReference>
<dbReference type="Gene3D" id="1.10.290.10">
    <property type="entry name" value="Topoisomerase I, domain 4"/>
    <property type="match status" value="1"/>
</dbReference>
<keyword evidence="1 4" id="KW-0799">Topoisomerase</keyword>
<name>A0AAF0EFG1_9BASI</name>
<dbReference type="PANTHER" id="PTHR11390">
    <property type="entry name" value="PROKARYOTIC DNA TOPOISOMERASE"/>
    <property type="match status" value="1"/>
</dbReference>
<accession>A0AAF0EFG1</accession>
<dbReference type="GO" id="GO:0003677">
    <property type="term" value="F:DNA binding"/>
    <property type="evidence" value="ECO:0007669"/>
    <property type="project" value="UniProtKB-KW"/>
</dbReference>
<dbReference type="PANTHER" id="PTHR11390:SF21">
    <property type="entry name" value="DNA TOPOISOMERASE 3-ALPHA"/>
    <property type="match status" value="1"/>
</dbReference>
<comment type="similarity">
    <text evidence="4">Belongs to the type IA topoisomerase family.</text>
</comment>
<protein>
    <recommendedName>
        <fullName evidence="4">DNA topoisomerase</fullName>
        <ecNumber evidence="4">5.6.2.1</ecNumber>
    </recommendedName>
</protein>
<feature type="compositionally biased region" description="Polar residues" evidence="5">
    <location>
        <begin position="464"/>
        <end position="475"/>
    </location>
</feature>
<evidence type="ECO:0000313" key="8">
    <source>
        <dbReference type="Proteomes" id="UP001214415"/>
    </source>
</evidence>
<dbReference type="InterPro" id="IPR023405">
    <property type="entry name" value="Topo_IA_core_domain"/>
</dbReference>
<dbReference type="AlphaFoldDB" id="A0AAF0EFG1"/>
<reference evidence="7" key="1">
    <citation type="submission" date="2023-03" db="EMBL/GenBank/DDBJ databases">
        <title>Mating type loci evolution in Malassezia.</title>
        <authorList>
            <person name="Coelho M.A."/>
        </authorList>
    </citation>
    <scope>NUCLEOTIDE SEQUENCE</scope>
    <source>
        <strain evidence="7">CBS 12830</strain>
    </source>
</reference>
<dbReference type="SUPFAM" id="SSF56712">
    <property type="entry name" value="Prokaryotic type I DNA topoisomerase"/>
    <property type="match status" value="1"/>
</dbReference>
<comment type="function">
    <text evidence="4">Introduces a single-strand break via transesterification at a target site in duplex DNA. Releases the supercoiling and torsional tension of DNA introduced during the DNA replication and transcription by transiently cleaving and rejoining one strand of the DNA duplex. The scissile phosphodiester is attacked by the catalytic tyrosine of the enzyme, resulting in the formation of a DNA-(5'-phosphotyrosyl)-enzyme intermediate and the expulsion of a 3'-OH DNA strand.</text>
</comment>
<dbReference type="GO" id="GO:0006310">
    <property type="term" value="P:DNA recombination"/>
    <property type="evidence" value="ECO:0007669"/>
    <property type="project" value="TreeGrafter"/>
</dbReference>
<dbReference type="GO" id="GO:0006265">
    <property type="term" value="P:DNA topological change"/>
    <property type="evidence" value="ECO:0007669"/>
    <property type="project" value="InterPro"/>
</dbReference>
<dbReference type="InterPro" id="IPR013497">
    <property type="entry name" value="Topo_IA_cen"/>
</dbReference>
<dbReference type="EC" id="5.6.2.1" evidence="4"/>
<evidence type="ECO:0000256" key="4">
    <source>
        <dbReference type="RuleBase" id="RU362092"/>
    </source>
</evidence>
<dbReference type="GO" id="GO:0003917">
    <property type="term" value="F:DNA topoisomerase type I (single strand cut, ATP-independent) activity"/>
    <property type="evidence" value="ECO:0007669"/>
    <property type="project" value="UniProtKB-EC"/>
</dbReference>
<dbReference type="InterPro" id="IPR013824">
    <property type="entry name" value="Topo_IA_cen_sub1"/>
</dbReference>
<gene>
    <name evidence="7" type="primary">TOP3</name>
    <name evidence="7" type="ORF">MEQU1_002123</name>
</gene>
<feature type="domain" description="Topo IA-type catalytic" evidence="6">
    <location>
        <begin position="1"/>
        <end position="273"/>
    </location>
</feature>
<evidence type="ECO:0000313" key="7">
    <source>
        <dbReference type="EMBL" id="WFD23433.1"/>
    </source>
</evidence>
<dbReference type="SMART" id="SM00437">
    <property type="entry name" value="TOP1Ac"/>
    <property type="match status" value="1"/>
</dbReference>
<feature type="region of interest" description="Disordered" evidence="5">
    <location>
        <begin position="464"/>
        <end position="493"/>
    </location>
</feature>
<dbReference type="PROSITE" id="PS52039">
    <property type="entry name" value="TOPO_IA_2"/>
    <property type="match status" value="1"/>
</dbReference>
<dbReference type="InterPro" id="IPR000380">
    <property type="entry name" value="Topo_IA"/>
</dbReference>
<evidence type="ECO:0000256" key="1">
    <source>
        <dbReference type="ARBA" id="ARBA00023029"/>
    </source>
</evidence>
<keyword evidence="8" id="KW-1185">Reference proteome</keyword>
<keyword evidence="3 4" id="KW-0413">Isomerase</keyword>
<evidence type="ECO:0000256" key="3">
    <source>
        <dbReference type="ARBA" id="ARBA00023235"/>
    </source>
</evidence>
<evidence type="ECO:0000259" key="6">
    <source>
        <dbReference type="PROSITE" id="PS52039"/>
    </source>
</evidence>
<comment type="catalytic activity">
    <reaction evidence="4">
        <text>ATP-independent breakage of single-stranded DNA, followed by passage and rejoining.</text>
        <dbReference type="EC" id="5.6.2.1"/>
    </reaction>
</comment>
<dbReference type="InterPro" id="IPR003602">
    <property type="entry name" value="Topo_IA_DNA-bd_dom"/>
</dbReference>
<keyword evidence="2 4" id="KW-0238">DNA-binding</keyword>
<sequence>MHQETDQYDKDFDFLTLIEKQKNDRSWGTMAAELHASASGSVIDQQQLQYEPPRNGRKNDKAHPPIHPTSHANDLSADEKKVYEYVTRRFLASCATDALGEETKVEVELAGEHFHVSGLVVQALNYLKLFTYEKWDNKWMPEFHEQQRFQPDKIEMKKGSTSAPSLLTEADLVNLMDKNGIGTDATIAEHIKKIIDRQYVVTQRQGKVNYLVPSTLGMGLVEGYEGEKQPHFEFQPYMLANQDMGNTMNSIPENQQEMFSVDQQHNQLDALLQERMHSIHTPGLNDSFNQHMVGHYTASQKTPASEMPDLSHMDMHSGFAMPGPLTESQDGNQTQISSMPQCVFHLDDSVPSGSILGPDGTAEDRLAEGFDTENMKLTGTQKGSAGATDMTPEQAREANRAVAKVLLLRHSNEYLIRLKRRIERRDLAVQSLSEEVVRLRALLADAEKGKGDVVDANVSSELSSLTIQQNGSSTETNDKQTMKVNVNDNAQGN</sequence>
<feature type="region of interest" description="Disordered" evidence="5">
    <location>
        <begin position="51"/>
        <end position="74"/>
    </location>
</feature>
<evidence type="ECO:0000256" key="2">
    <source>
        <dbReference type="ARBA" id="ARBA00023125"/>
    </source>
</evidence>
<dbReference type="InterPro" id="IPR013826">
    <property type="entry name" value="Topo_IA_cen_sub3"/>
</dbReference>
<dbReference type="Gene3D" id="1.10.460.10">
    <property type="entry name" value="Topoisomerase I, domain 2"/>
    <property type="match status" value="1"/>
</dbReference>
<organism evidence="7 8">
    <name type="scientific">Malassezia equina</name>
    <dbReference type="NCBI Taxonomy" id="1381935"/>
    <lineage>
        <taxon>Eukaryota</taxon>
        <taxon>Fungi</taxon>
        <taxon>Dikarya</taxon>
        <taxon>Basidiomycota</taxon>
        <taxon>Ustilaginomycotina</taxon>
        <taxon>Malasseziomycetes</taxon>
        <taxon>Malasseziales</taxon>
        <taxon>Malasseziaceae</taxon>
        <taxon>Malassezia</taxon>
    </lineage>
</organism>
<dbReference type="GO" id="GO:0031422">
    <property type="term" value="C:RecQ family helicase-topoisomerase III complex"/>
    <property type="evidence" value="ECO:0007669"/>
    <property type="project" value="TreeGrafter"/>
</dbReference>
<dbReference type="GO" id="GO:0006281">
    <property type="term" value="P:DNA repair"/>
    <property type="evidence" value="ECO:0007669"/>
    <property type="project" value="TreeGrafter"/>
</dbReference>
<feature type="compositionally biased region" description="Polar residues" evidence="5">
    <location>
        <begin position="482"/>
        <end position="493"/>
    </location>
</feature>
<dbReference type="Pfam" id="PF01131">
    <property type="entry name" value="Topoisom_bac"/>
    <property type="match status" value="1"/>
</dbReference>
<dbReference type="InterPro" id="IPR013825">
    <property type="entry name" value="Topo_IA_cen_sub2"/>
</dbReference>